<accession>A0A450T2D7</accession>
<feature type="region of interest" description="Disordered" evidence="1">
    <location>
        <begin position="463"/>
        <end position="487"/>
    </location>
</feature>
<organism evidence="2">
    <name type="scientific">Candidatus Kentrum sp. DK</name>
    <dbReference type="NCBI Taxonomy" id="2126562"/>
    <lineage>
        <taxon>Bacteria</taxon>
        <taxon>Pseudomonadati</taxon>
        <taxon>Pseudomonadota</taxon>
        <taxon>Gammaproteobacteria</taxon>
        <taxon>Candidatus Kentrum</taxon>
    </lineage>
</organism>
<name>A0A450T2D7_9GAMM</name>
<protein>
    <submittedName>
        <fullName evidence="2">Uncharacterized protein</fullName>
    </submittedName>
</protein>
<reference evidence="2" key="1">
    <citation type="submission" date="2019-02" db="EMBL/GenBank/DDBJ databases">
        <authorList>
            <person name="Gruber-Vodicka R. H."/>
            <person name="Seah K. B. B."/>
        </authorList>
    </citation>
    <scope>NUCLEOTIDE SEQUENCE</scope>
    <source>
        <strain evidence="2">BECK_DK161</strain>
    </source>
</reference>
<evidence type="ECO:0000256" key="1">
    <source>
        <dbReference type="SAM" id="MobiDB-lite"/>
    </source>
</evidence>
<dbReference type="EMBL" id="CAADEY010000081">
    <property type="protein sequence ID" value="VFJ60432.1"/>
    <property type="molecule type" value="Genomic_DNA"/>
</dbReference>
<evidence type="ECO:0000313" key="2">
    <source>
        <dbReference type="EMBL" id="VFJ60432.1"/>
    </source>
</evidence>
<sequence length="523" mass="58506">MSLFDMLQKIFKSAPPETFATDSSDDDLYFCRDDKKDDCVMPRPLSEMKYGCKRCALDSCKDTASLPNGVPSDPAIFKSRIRCGQHRMPIRPMCPICGKVIFEDDNGRPIRFVAGSHGGKTVYAAALAHQIYDKSFYDRTGIDCSVAHGREYLKTIIPPLFMHGTLPRKTGVDEHKKILFRLVHKNIGSRLITLHDAGGEKITEKDIGYFSDRTLFLVNPQATAELAGTHPLAGPIPGFTFPAVESLVRLLHRKGWVDHVGETTVQILCNRATTILRNAGFPHCGSWEDIACGLVDVCRAQLAHGGRVTESDVAEVVGILASELDEIAKGVTMRRSFTEDFDDWHENMNGMGADMIGAQLTGHRLALIFSKADLLADTNPIKNAIQRQWERLDAQRPASWKDWLRILDDASRECRETFIELELADLVAKAENRVEQVGFFFISSLGRDTEIQVRKIYIEREGNRSSGGHEPMFGNSSPPSGQDRPRVQVEWEVTERLSIGQDGTRCPTPRGVLYPLLWLLLHQ</sequence>
<gene>
    <name evidence="2" type="ORF">BECKDK2373C_GA0170839_10815</name>
</gene>
<proteinExistence type="predicted"/>
<dbReference type="AlphaFoldDB" id="A0A450T2D7"/>